<dbReference type="AlphaFoldDB" id="X0Y6X9"/>
<sequence length="110" mass="11877">MFENFQFSGALEKLKSAGFPAVSIDAKGIVLDVDGNHLQDDPGIAAIITGHDPGKIINLLIAAKDQIKALNGTRVKSTPDDKLIVIIFALIYQLGLDWVDEDGNWSISND</sequence>
<protein>
    <submittedName>
        <fullName evidence="1">Uncharacterized protein</fullName>
    </submittedName>
</protein>
<evidence type="ECO:0000313" key="1">
    <source>
        <dbReference type="EMBL" id="GAG43052.1"/>
    </source>
</evidence>
<gene>
    <name evidence="1" type="ORF">S01H1_79768</name>
</gene>
<comment type="caution">
    <text evidence="1">The sequence shown here is derived from an EMBL/GenBank/DDBJ whole genome shotgun (WGS) entry which is preliminary data.</text>
</comment>
<dbReference type="EMBL" id="BARS01053808">
    <property type="protein sequence ID" value="GAG43052.1"/>
    <property type="molecule type" value="Genomic_DNA"/>
</dbReference>
<organism evidence="1">
    <name type="scientific">marine sediment metagenome</name>
    <dbReference type="NCBI Taxonomy" id="412755"/>
    <lineage>
        <taxon>unclassified sequences</taxon>
        <taxon>metagenomes</taxon>
        <taxon>ecological metagenomes</taxon>
    </lineage>
</organism>
<name>X0Y6X9_9ZZZZ</name>
<reference evidence="1" key="1">
    <citation type="journal article" date="2014" name="Front. Microbiol.">
        <title>High frequency of phylogenetically diverse reductive dehalogenase-homologous genes in deep subseafloor sedimentary metagenomes.</title>
        <authorList>
            <person name="Kawai M."/>
            <person name="Futagami T."/>
            <person name="Toyoda A."/>
            <person name="Takaki Y."/>
            <person name="Nishi S."/>
            <person name="Hori S."/>
            <person name="Arai W."/>
            <person name="Tsubouchi T."/>
            <person name="Morono Y."/>
            <person name="Uchiyama I."/>
            <person name="Ito T."/>
            <person name="Fujiyama A."/>
            <person name="Inagaki F."/>
            <person name="Takami H."/>
        </authorList>
    </citation>
    <scope>NUCLEOTIDE SEQUENCE</scope>
    <source>
        <strain evidence="1">Expedition CK06-06</strain>
    </source>
</reference>
<proteinExistence type="predicted"/>
<accession>X0Y6X9</accession>